<dbReference type="SMART" id="SM00382">
    <property type="entry name" value="AAA"/>
    <property type="match status" value="1"/>
</dbReference>
<evidence type="ECO:0000256" key="2">
    <source>
        <dbReference type="ARBA" id="ARBA00022840"/>
    </source>
</evidence>
<dbReference type="EMBL" id="JBHSHJ010000014">
    <property type="protein sequence ID" value="MFC4790190.1"/>
    <property type="molecule type" value="Genomic_DNA"/>
</dbReference>
<reference evidence="8" key="1">
    <citation type="journal article" date="2019" name="Int. J. Syst. Evol. Microbiol.">
        <title>The Global Catalogue of Microorganisms (GCM) 10K type strain sequencing project: providing services to taxonomists for standard genome sequencing and annotation.</title>
        <authorList>
            <consortium name="The Broad Institute Genomics Platform"/>
            <consortium name="The Broad Institute Genome Sequencing Center for Infectious Disease"/>
            <person name="Wu L."/>
            <person name="Ma J."/>
        </authorList>
    </citation>
    <scope>NUCLEOTIDE SEQUENCE [LARGE SCALE GENOMIC DNA]</scope>
    <source>
        <strain evidence="8">CCUG 49452</strain>
    </source>
</reference>
<organism evidence="7 8">
    <name type="scientific">Giesbergeria sinuosa</name>
    <dbReference type="NCBI Taxonomy" id="80883"/>
    <lineage>
        <taxon>Bacteria</taxon>
        <taxon>Pseudomonadati</taxon>
        <taxon>Pseudomonadota</taxon>
        <taxon>Betaproteobacteria</taxon>
        <taxon>Burkholderiales</taxon>
        <taxon>Comamonadaceae</taxon>
        <taxon>Giesbergeria</taxon>
    </lineage>
</organism>
<keyword evidence="8" id="KW-1185">Reference proteome</keyword>
<evidence type="ECO:0000256" key="5">
    <source>
        <dbReference type="ARBA" id="ARBA00023163"/>
    </source>
</evidence>
<dbReference type="SUPFAM" id="SSF46689">
    <property type="entry name" value="Homeodomain-like"/>
    <property type="match status" value="1"/>
</dbReference>
<dbReference type="CDD" id="cd00009">
    <property type="entry name" value="AAA"/>
    <property type="match status" value="1"/>
</dbReference>
<dbReference type="RefSeq" id="WP_382434376.1">
    <property type="nucleotide sequence ID" value="NZ_JBHSHJ010000014.1"/>
</dbReference>
<dbReference type="PROSITE" id="PS50045">
    <property type="entry name" value="SIGMA54_INTERACT_4"/>
    <property type="match status" value="1"/>
</dbReference>
<dbReference type="InterPro" id="IPR025944">
    <property type="entry name" value="Sigma_54_int_dom_CS"/>
</dbReference>
<keyword evidence="5" id="KW-0804">Transcription</keyword>
<dbReference type="InterPro" id="IPR004096">
    <property type="entry name" value="V4R"/>
</dbReference>
<feature type="domain" description="Sigma-54 factor interaction" evidence="6">
    <location>
        <begin position="234"/>
        <end position="463"/>
    </location>
</feature>
<dbReference type="InterPro" id="IPR025943">
    <property type="entry name" value="Sigma_54_int_dom_ATP-bd_2"/>
</dbReference>
<dbReference type="PROSITE" id="PS00675">
    <property type="entry name" value="SIGMA54_INTERACT_1"/>
    <property type="match status" value="1"/>
</dbReference>
<dbReference type="SUPFAM" id="SSF52540">
    <property type="entry name" value="P-loop containing nucleoside triphosphate hydrolases"/>
    <property type="match status" value="1"/>
</dbReference>
<dbReference type="Gene3D" id="3.40.50.300">
    <property type="entry name" value="P-loop containing nucleotide triphosphate hydrolases"/>
    <property type="match status" value="1"/>
</dbReference>
<dbReference type="Pfam" id="PF06505">
    <property type="entry name" value="XylR_N"/>
    <property type="match status" value="1"/>
</dbReference>
<name>A0ABV9QKG1_9BURK</name>
<dbReference type="InterPro" id="IPR009057">
    <property type="entry name" value="Homeodomain-like_sf"/>
</dbReference>
<dbReference type="InterPro" id="IPR058031">
    <property type="entry name" value="AAA_lid_NorR"/>
</dbReference>
<evidence type="ECO:0000313" key="8">
    <source>
        <dbReference type="Proteomes" id="UP001596001"/>
    </source>
</evidence>
<dbReference type="InterPro" id="IPR003593">
    <property type="entry name" value="AAA+_ATPase"/>
</dbReference>
<gene>
    <name evidence="7" type="ORF">ACFO6X_14495</name>
</gene>
<keyword evidence="4" id="KW-0238">DNA-binding</keyword>
<dbReference type="Pfam" id="PF00158">
    <property type="entry name" value="Sigma54_activat"/>
    <property type="match status" value="1"/>
</dbReference>
<evidence type="ECO:0000313" key="7">
    <source>
        <dbReference type="EMBL" id="MFC4790190.1"/>
    </source>
</evidence>
<comment type="caution">
    <text evidence="7">The sequence shown here is derived from an EMBL/GenBank/DDBJ whole genome shotgun (WGS) entry which is preliminary data.</text>
</comment>
<dbReference type="PROSITE" id="PS00676">
    <property type="entry name" value="SIGMA54_INTERACT_2"/>
    <property type="match status" value="1"/>
</dbReference>
<dbReference type="Gene3D" id="1.10.10.60">
    <property type="entry name" value="Homeodomain-like"/>
    <property type="match status" value="1"/>
</dbReference>
<dbReference type="SMART" id="SM00989">
    <property type="entry name" value="V4R"/>
    <property type="match status" value="1"/>
</dbReference>
<dbReference type="SUPFAM" id="SSF111126">
    <property type="entry name" value="Ligand-binding domain in the NO signalling and Golgi transport"/>
    <property type="match status" value="1"/>
</dbReference>
<protein>
    <submittedName>
        <fullName evidence="7">Sigma 54-interacting transcriptional regulator</fullName>
    </submittedName>
</protein>
<keyword evidence="1" id="KW-0547">Nucleotide-binding</keyword>
<dbReference type="Proteomes" id="UP001596001">
    <property type="component" value="Unassembled WGS sequence"/>
</dbReference>
<dbReference type="InterPro" id="IPR025662">
    <property type="entry name" value="Sigma_54_int_dom_ATP-bd_1"/>
</dbReference>
<dbReference type="PANTHER" id="PTHR32071:SF117">
    <property type="entry name" value="PTS-DEPENDENT DIHYDROXYACETONE KINASE OPERON REGULATORY PROTEIN-RELATED"/>
    <property type="match status" value="1"/>
</dbReference>
<dbReference type="InterPro" id="IPR002078">
    <property type="entry name" value="Sigma_54_int"/>
</dbReference>
<dbReference type="PANTHER" id="PTHR32071">
    <property type="entry name" value="TRANSCRIPTIONAL REGULATORY PROTEIN"/>
    <property type="match status" value="1"/>
</dbReference>
<keyword evidence="3" id="KW-0805">Transcription regulation</keyword>
<dbReference type="Pfam" id="PF02954">
    <property type="entry name" value="HTH_8"/>
    <property type="match status" value="1"/>
</dbReference>
<proteinExistence type="predicted"/>
<evidence type="ECO:0000256" key="3">
    <source>
        <dbReference type="ARBA" id="ARBA00023015"/>
    </source>
</evidence>
<dbReference type="PRINTS" id="PR01590">
    <property type="entry name" value="HTHFIS"/>
</dbReference>
<evidence type="ECO:0000259" key="6">
    <source>
        <dbReference type="PROSITE" id="PS50045"/>
    </source>
</evidence>
<evidence type="ECO:0000256" key="1">
    <source>
        <dbReference type="ARBA" id="ARBA00022741"/>
    </source>
</evidence>
<dbReference type="InterPro" id="IPR024096">
    <property type="entry name" value="NO_sig/Golgi_transp_ligand-bd"/>
</dbReference>
<dbReference type="PROSITE" id="PS00688">
    <property type="entry name" value="SIGMA54_INTERACT_3"/>
    <property type="match status" value="1"/>
</dbReference>
<dbReference type="InterPro" id="IPR010523">
    <property type="entry name" value="XylR_N"/>
</dbReference>
<dbReference type="Gene3D" id="3.30.1380.20">
    <property type="entry name" value="Trafficking protein particle complex subunit 3"/>
    <property type="match status" value="1"/>
</dbReference>
<dbReference type="InterPro" id="IPR002197">
    <property type="entry name" value="HTH_Fis"/>
</dbReference>
<evidence type="ECO:0000256" key="4">
    <source>
        <dbReference type="ARBA" id="ARBA00023125"/>
    </source>
</evidence>
<sequence length="565" mass="62359">MPAPQNLALPSDADLRRLVHFSAGDGRIWLSGQRMVLVHAAALHALRRELINTLGPAQTRRLLLRAGYASGERDALLAHQVRTGASVFEMFAVGLQLHMLEGAVQVTTETFEIDEAGGHFLGQFRWEHSWEVEAQLRDFGPQEEPTCWMLLGYASGYTSAFFKRSVLFKEVQCAACGHPHCRIEGRFAEEWPDAEVMARDYNPDSVLLQLDELQSQVHNLRTQLEQPADDLGRIIGRSRAFEQTVALLRKAAATDVTVLLTGETGVGKERFARALHAMGARADKPFVAVNCAALPAELIESELFGAEKGAYTGASALRIGRFERAHGGTLLLDELGEMPLPVQAKLLRVLQTGEIERLGGHEARRVDVRVVAATNVDLEKAVEEGRFRRDLLYRLNVYPIRIPSLRERGDDIELIALYLLQKYAVRHGKRLAGFTDRALLAMRAHRWPGNVRELENLIERGVILTPSDESVDADVLFPHITVQAGATVNARGALERTVAAPAAQSAQLYDTLLHSGLSLEVLEDTLIREAVARAGGNLSAAARTLGLTRPQLSYRLSRLNERAPS</sequence>
<dbReference type="Gene3D" id="1.10.8.60">
    <property type="match status" value="1"/>
</dbReference>
<keyword evidence="2" id="KW-0067">ATP-binding</keyword>
<dbReference type="Pfam" id="PF25601">
    <property type="entry name" value="AAA_lid_14"/>
    <property type="match status" value="1"/>
</dbReference>
<dbReference type="InterPro" id="IPR027417">
    <property type="entry name" value="P-loop_NTPase"/>
</dbReference>
<dbReference type="Pfam" id="PF02830">
    <property type="entry name" value="V4R"/>
    <property type="match status" value="1"/>
</dbReference>
<accession>A0ABV9QKG1</accession>